<organism evidence="1 2">
    <name type="scientific">Forsythia ovata</name>
    <dbReference type="NCBI Taxonomy" id="205694"/>
    <lineage>
        <taxon>Eukaryota</taxon>
        <taxon>Viridiplantae</taxon>
        <taxon>Streptophyta</taxon>
        <taxon>Embryophyta</taxon>
        <taxon>Tracheophyta</taxon>
        <taxon>Spermatophyta</taxon>
        <taxon>Magnoliopsida</taxon>
        <taxon>eudicotyledons</taxon>
        <taxon>Gunneridae</taxon>
        <taxon>Pentapetalae</taxon>
        <taxon>asterids</taxon>
        <taxon>lamiids</taxon>
        <taxon>Lamiales</taxon>
        <taxon>Oleaceae</taxon>
        <taxon>Forsythieae</taxon>
        <taxon>Forsythia</taxon>
    </lineage>
</organism>
<name>A0ABD1SKI5_9LAMI</name>
<protein>
    <submittedName>
        <fullName evidence="1">Uncharacterized protein</fullName>
    </submittedName>
</protein>
<dbReference type="AlphaFoldDB" id="A0ABD1SKI5"/>
<sequence>MARPPGVLPRYLRSYPTSTRKVLPNLHEDGHYRPRSPTSIYRVLPRYLKSPPQRGTLSSRRSYLDILGPTSISQVLPQYIRSYLDISGTKPTLDEFGMKKKSLKLD</sequence>
<evidence type="ECO:0000313" key="1">
    <source>
        <dbReference type="EMBL" id="KAL2501237.1"/>
    </source>
</evidence>
<keyword evidence="2" id="KW-1185">Reference proteome</keyword>
<reference evidence="2" key="1">
    <citation type="submission" date="2024-07" db="EMBL/GenBank/DDBJ databases">
        <title>Two chromosome-level genome assemblies of Korean endemic species Abeliophyllum distichum and Forsythia ovata (Oleaceae).</title>
        <authorList>
            <person name="Jang H."/>
        </authorList>
    </citation>
    <scope>NUCLEOTIDE SEQUENCE [LARGE SCALE GENOMIC DNA]</scope>
</reference>
<comment type="caution">
    <text evidence="1">The sequence shown here is derived from an EMBL/GenBank/DDBJ whole genome shotgun (WGS) entry which is preliminary data.</text>
</comment>
<accession>A0ABD1SKI5</accession>
<dbReference type="EMBL" id="JBFOLJ010000010">
    <property type="protein sequence ID" value="KAL2501237.1"/>
    <property type="molecule type" value="Genomic_DNA"/>
</dbReference>
<evidence type="ECO:0000313" key="2">
    <source>
        <dbReference type="Proteomes" id="UP001604277"/>
    </source>
</evidence>
<proteinExistence type="predicted"/>
<gene>
    <name evidence="1" type="ORF">Fot_35085</name>
</gene>
<dbReference type="Proteomes" id="UP001604277">
    <property type="component" value="Unassembled WGS sequence"/>
</dbReference>